<dbReference type="Proteomes" id="UP000264800">
    <property type="component" value="Unplaced"/>
</dbReference>
<evidence type="ECO:0000313" key="1">
    <source>
        <dbReference type="Ensembl" id="ENSKMAP00000002067.1"/>
    </source>
</evidence>
<keyword evidence="2" id="KW-1185">Reference proteome</keyword>
<sequence>VTGSGEKLKRPKDQRANRAELYKNTGNKLKHKDNQVCVLSCLYNKYFFNFQGQYKFKSPVLKEGTKEQCGSVRPYHKVYWLAVLTAEEMQQFEVKIAHLTAIDYCEFKPVSAKLVNQT</sequence>
<organism evidence="1 2">
    <name type="scientific">Kryptolebias marmoratus</name>
    <name type="common">Mangrove killifish</name>
    <name type="synonym">Rivulus marmoratus</name>
    <dbReference type="NCBI Taxonomy" id="37003"/>
    <lineage>
        <taxon>Eukaryota</taxon>
        <taxon>Metazoa</taxon>
        <taxon>Chordata</taxon>
        <taxon>Craniata</taxon>
        <taxon>Vertebrata</taxon>
        <taxon>Euteleostomi</taxon>
        <taxon>Actinopterygii</taxon>
        <taxon>Neopterygii</taxon>
        <taxon>Teleostei</taxon>
        <taxon>Neoteleostei</taxon>
        <taxon>Acanthomorphata</taxon>
        <taxon>Ovalentaria</taxon>
        <taxon>Atherinomorphae</taxon>
        <taxon>Cyprinodontiformes</taxon>
        <taxon>Rivulidae</taxon>
        <taxon>Kryptolebias</taxon>
    </lineage>
</organism>
<evidence type="ECO:0000313" key="2">
    <source>
        <dbReference type="Proteomes" id="UP000264800"/>
    </source>
</evidence>
<dbReference type="Ensembl" id="ENSKMAT00000002115.1">
    <property type="protein sequence ID" value="ENSKMAP00000002067.1"/>
    <property type="gene ID" value="ENSKMAG00000001594.1"/>
</dbReference>
<accession>A0A3Q3EJD6</accession>
<name>A0A3Q3EJD6_KRYMA</name>
<proteinExistence type="predicted"/>
<reference evidence="1" key="2">
    <citation type="submission" date="2025-09" db="UniProtKB">
        <authorList>
            <consortium name="Ensembl"/>
        </authorList>
    </citation>
    <scope>IDENTIFICATION</scope>
</reference>
<protein>
    <submittedName>
        <fullName evidence="1">Uncharacterized protein</fullName>
    </submittedName>
</protein>
<dbReference type="AlphaFoldDB" id="A0A3Q3EJD6"/>
<dbReference type="GeneTree" id="ENSGT00990000207047"/>
<reference evidence="1" key="1">
    <citation type="submission" date="2025-08" db="UniProtKB">
        <authorList>
            <consortium name="Ensembl"/>
        </authorList>
    </citation>
    <scope>IDENTIFICATION</scope>
</reference>